<sequence>MSRNPGVCVLPSYHCYMFGSSRVKYSPSFSDVVASTAIKQAPLTVACAITTASADRLCFCGGQALTAPALVPIVLRCDSLLSNAPVDEVSVAATQSSKNSGLNRPIVPWGSLALTMLSIPDRNRQDNELVAQWVERWPSSQQVASSRLGCRSAWGWLWLSADG</sequence>
<evidence type="ECO:0000313" key="1">
    <source>
        <dbReference type="EMBL" id="VDL86594.1"/>
    </source>
</evidence>
<proteinExistence type="predicted"/>
<evidence type="ECO:0000313" key="3">
    <source>
        <dbReference type="WBParaSite" id="SSLN_0000100001-mRNA-1"/>
    </source>
</evidence>
<accession>A0A183S9R3</accession>
<reference evidence="1 2" key="2">
    <citation type="submission" date="2018-11" db="EMBL/GenBank/DDBJ databases">
        <authorList>
            <consortium name="Pathogen Informatics"/>
        </authorList>
    </citation>
    <scope>NUCLEOTIDE SEQUENCE [LARGE SCALE GENOMIC DNA]</scope>
    <source>
        <strain evidence="1 2">NST_G2</strain>
    </source>
</reference>
<dbReference type="WBParaSite" id="SSLN_0000100001-mRNA-1">
    <property type="protein sequence ID" value="SSLN_0000100001-mRNA-1"/>
    <property type="gene ID" value="SSLN_0000100001"/>
</dbReference>
<name>A0A183S9R3_SCHSO</name>
<keyword evidence="2" id="KW-1185">Reference proteome</keyword>
<gene>
    <name evidence="1" type="ORF">SSLN_LOCUS961</name>
</gene>
<organism evidence="3">
    <name type="scientific">Schistocephalus solidus</name>
    <name type="common">Tapeworm</name>
    <dbReference type="NCBI Taxonomy" id="70667"/>
    <lineage>
        <taxon>Eukaryota</taxon>
        <taxon>Metazoa</taxon>
        <taxon>Spiralia</taxon>
        <taxon>Lophotrochozoa</taxon>
        <taxon>Platyhelminthes</taxon>
        <taxon>Cestoda</taxon>
        <taxon>Eucestoda</taxon>
        <taxon>Diphyllobothriidea</taxon>
        <taxon>Diphyllobothriidae</taxon>
        <taxon>Schistocephalus</taxon>
    </lineage>
</organism>
<protein>
    <submittedName>
        <fullName evidence="1 3">Uncharacterized protein</fullName>
    </submittedName>
</protein>
<dbReference type="AlphaFoldDB" id="A0A183S9R3"/>
<reference evidence="3" key="1">
    <citation type="submission" date="2016-06" db="UniProtKB">
        <authorList>
            <consortium name="WormBaseParasite"/>
        </authorList>
    </citation>
    <scope>IDENTIFICATION</scope>
</reference>
<dbReference type="Proteomes" id="UP000275846">
    <property type="component" value="Unassembled WGS sequence"/>
</dbReference>
<dbReference type="EMBL" id="UYSU01001139">
    <property type="protein sequence ID" value="VDL86594.1"/>
    <property type="molecule type" value="Genomic_DNA"/>
</dbReference>
<evidence type="ECO:0000313" key="2">
    <source>
        <dbReference type="Proteomes" id="UP000275846"/>
    </source>
</evidence>